<dbReference type="Proteomes" id="UP000436006">
    <property type="component" value="Unassembled WGS sequence"/>
</dbReference>
<dbReference type="EMBL" id="WPIN01000019">
    <property type="protein sequence ID" value="MVM34968.1"/>
    <property type="molecule type" value="Genomic_DNA"/>
</dbReference>
<dbReference type="RefSeq" id="WP_157589780.1">
    <property type="nucleotide sequence ID" value="NZ_WPIN01000019.1"/>
</dbReference>
<protein>
    <submittedName>
        <fullName evidence="1">Uncharacterized protein</fullName>
    </submittedName>
</protein>
<organism evidence="1 2">
    <name type="scientific">Spirosoma arboris</name>
    <dbReference type="NCBI Taxonomy" id="2682092"/>
    <lineage>
        <taxon>Bacteria</taxon>
        <taxon>Pseudomonadati</taxon>
        <taxon>Bacteroidota</taxon>
        <taxon>Cytophagia</taxon>
        <taxon>Cytophagales</taxon>
        <taxon>Cytophagaceae</taxon>
        <taxon>Spirosoma</taxon>
    </lineage>
</organism>
<name>A0A7K1SMG7_9BACT</name>
<gene>
    <name evidence="1" type="ORF">GO755_33380</name>
</gene>
<accession>A0A7K1SMG7</accession>
<sequence>MNKRLEIGDTLFSEGPEGTLSVIITEVTNTEAIVKERREITFRFNRDFTEGDEAVENMFGKKLHKYWNTRPVFPQNYARQLARQENVANEHGWSLDNTQYTLALFIDEDKTAYTPIRYTEKLLAELEQPN</sequence>
<evidence type="ECO:0000313" key="1">
    <source>
        <dbReference type="EMBL" id="MVM34968.1"/>
    </source>
</evidence>
<keyword evidence="2" id="KW-1185">Reference proteome</keyword>
<comment type="caution">
    <text evidence="1">The sequence shown here is derived from an EMBL/GenBank/DDBJ whole genome shotgun (WGS) entry which is preliminary data.</text>
</comment>
<proteinExistence type="predicted"/>
<evidence type="ECO:0000313" key="2">
    <source>
        <dbReference type="Proteomes" id="UP000436006"/>
    </source>
</evidence>
<dbReference type="AlphaFoldDB" id="A0A7K1SMG7"/>
<reference evidence="1 2" key="1">
    <citation type="submission" date="2019-12" db="EMBL/GenBank/DDBJ databases">
        <title>Spirosoma sp. HMF4905 genome sequencing and assembly.</title>
        <authorList>
            <person name="Kang H."/>
            <person name="Cha I."/>
            <person name="Kim H."/>
            <person name="Joh K."/>
        </authorList>
    </citation>
    <scope>NUCLEOTIDE SEQUENCE [LARGE SCALE GENOMIC DNA]</scope>
    <source>
        <strain evidence="1 2">HMF4905</strain>
    </source>
</reference>